<dbReference type="GO" id="GO:0005886">
    <property type="term" value="C:plasma membrane"/>
    <property type="evidence" value="ECO:0007669"/>
    <property type="project" value="UniProtKB-SubCell"/>
</dbReference>
<name>A0A7V2F714_RHOMR</name>
<proteinExistence type="predicted"/>
<dbReference type="InterPro" id="IPR005171">
    <property type="entry name" value="Cyt_c_oxidase_su4_prok"/>
</dbReference>
<evidence type="ECO:0000256" key="5">
    <source>
        <dbReference type="ARBA" id="ARBA00023136"/>
    </source>
</evidence>
<gene>
    <name evidence="7" type="ORF">ENO59_11315</name>
</gene>
<comment type="subcellular location">
    <subcellularLocation>
        <location evidence="1">Cell membrane</location>
        <topology evidence="1">Multi-pass membrane protein</topology>
    </subcellularLocation>
</comment>
<evidence type="ECO:0000256" key="2">
    <source>
        <dbReference type="ARBA" id="ARBA00022475"/>
    </source>
</evidence>
<accession>A0A7V2F714</accession>
<feature type="transmembrane region" description="Helical" evidence="6">
    <location>
        <begin position="45"/>
        <end position="66"/>
    </location>
</feature>
<dbReference type="Pfam" id="PF03626">
    <property type="entry name" value="COX4_pro"/>
    <property type="match status" value="1"/>
</dbReference>
<dbReference type="EMBL" id="DSGB01000006">
    <property type="protein sequence ID" value="HER97074.1"/>
    <property type="molecule type" value="Genomic_DNA"/>
</dbReference>
<dbReference type="InterPro" id="IPR011743">
    <property type="entry name" value="Caa3_sub_IV"/>
</dbReference>
<evidence type="ECO:0000256" key="1">
    <source>
        <dbReference type="ARBA" id="ARBA00004651"/>
    </source>
</evidence>
<dbReference type="AlphaFoldDB" id="A0A7V2F714"/>
<protein>
    <submittedName>
        <fullName evidence="7">Oxidase</fullName>
    </submittedName>
</protein>
<keyword evidence="4 6" id="KW-1133">Transmembrane helix</keyword>
<keyword evidence="3 6" id="KW-0812">Transmembrane</keyword>
<evidence type="ECO:0000256" key="3">
    <source>
        <dbReference type="ARBA" id="ARBA00022692"/>
    </source>
</evidence>
<reference evidence="7" key="1">
    <citation type="journal article" date="2020" name="mSystems">
        <title>Genome- and Community-Level Interaction Insights into Carbon Utilization and Element Cycling Functions of Hydrothermarchaeota in Hydrothermal Sediment.</title>
        <authorList>
            <person name="Zhou Z."/>
            <person name="Liu Y."/>
            <person name="Xu W."/>
            <person name="Pan J."/>
            <person name="Luo Z.H."/>
            <person name="Li M."/>
        </authorList>
    </citation>
    <scope>NUCLEOTIDE SEQUENCE [LARGE SCALE GENOMIC DNA]</scope>
    <source>
        <strain evidence="7">SpSt-143</strain>
    </source>
</reference>
<comment type="caution">
    <text evidence="7">The sequence shown here is derived from an EMBL/GenBank/DDBJ whole genome shotgun (WGS) entry which is preliminary data.</text>
</comment>
<evidence type="ECO:0000256" key="4">
    <source>
        <dbReference type="ARBA" id="ARBA00022989"/>
    </source>
</evidence>
<feature type="transmembrane region" description="Helical" evidence="6">
    <location>
        <begin position="14"/>
        <end position="33"/>
    </location>
</feature>
<evidence type="ECO:0000313" key="7">
    <source>
        <dbReference type="EMBL" id="HER97074.1"/>
    </source>
</evidence>
<organism evidence="7">
    <name type="scientific">Rhodothermus marinus</name>
    <name type="common">Rhodothermus obamensis</name>
    <dbReference type="NCBI Taxonomy" id="29549"/>
    <lineage>
        <taxon>Bacteria</taxon>
        <taxon>Pseudomonadati</taxon>
        <taxon>Rhodothermota</taxon>
        <taxon>Rhodothermia</taxon>
        <taxon>Rhodothermales</taxon>
        <taxon>Rhodothermaceae</taxon>
        <taxon>Rhodothermus</taxon>
    </lineage>
</organism>
<sequence>MAHATHHHIIPRPLLLKVFVTLVVLTIITALTGQADLGALNFLHVPLAVGIAVIKATLVVLFFMGLKYDRPINALSFIIGLLMVGVFLAFTLLDMLYRGDIGNLDRQPIRGPQLEQMAPPSAH</sequence>
<keyword evidence="5 6" id="KW-0472">Membrane</keyword>
<feature type="transmembrane region" description="Helical" evidence="6">
    <location>
        <begin position="72"/>
        <end position="97"/>
    </location>
</feature>
<evidence type="ECO:0000256" key="6">
    <source>
        <dbReference type="SAM" id="Phobius"/>
    </source>
</evidence>
<keyword evidence="2" id="KW-1003">Cell membrane</keyword>
<dbReference type="NCBIfam" id="TIGR02229">
    <property type="entry name" value="caa3_sub_IV"/>
    <property type="match status" value="1"/>
</dbReference>